<dbReference type="InterPro" id="IPR036249">
    <property type="entry name" value="Thioredoxin-like_sf"/>
</dbReference>
<dbReference type="EMBL" id="CP002049">
    <property type="protein sequence ID" value="ADI14289.1"/>
    <property type="molecule type" value="Genomic_DNA"/>
</dbReference>
<sequence>MQSASPRPTPGGHLTPVNATPFCNLLARQRGLDPVGSAGACDLFVTFELPLPWPYDLWRSPGVPAEVRRLIELWYGDPHTPRPRLRPLAVAPDPAYSVPGERLVMVHRRPEGPFAHFVGERYRLPEARLGPLIWALLLEPETLGAFKRYREPEQSTRDLLVCTHGAVDAACAKFGFPLFRRLRAAAPDGVRVWRVTHFGGHVFAPTLLELPSARAWGYLEGDAAAQLLSLTGDVERLCGHYRGWAGLDSSFLQAAEREVWRREGWGWLDVKKRGLTLARGGALLEAGESAWERVRLEFWRPDGTAGAFEAHVELAPSVTTPHSTTSKEDYAYPQYRVAQLSAAAPP</sequence>
<reference evidence="1 2" key="2">
    <citation type="journal article" date="2011" name="Stand. Genomic Sci.">
        <title>Complete genome sequence of Truepera radiovictrix type strain (RQ-24).</title>
        <authorList>
            <person name="Ivanova N."/>
            <person name="Rohde C."/>
            <person name="Munk C."/>
            <person name="Nolan M."/>
            <person name="Lucas S."/>
            <person name="Del Rio T.G."/>
            <person name="Tice H."/>
            <person name="Deshpande S."/>
            <person name="Cheng J.F."/>
            <person name="Tapia R."/>
            <person name="Han C."/>
            <person name="Goodwin L."/>
            <person name="Pitluck S."/>
            <person name="Liolios K."/>
            <person name="Mavromatis K."/>
            <person name="Mikhailova N."/>
            <person name="Pati A."/>
            <person name="Chen A."/>
            <person name="Palaniappan K."/>
            <person name="Land M."/>
            <person name="Hauser L."/>
            <person name="Chang Y.J."/>
            <person name="Jeffries C.D."/>
            <person name="Brambilla E."/>
            <person name="Rohde M."/>
            <person name="Goker M."/>
            <person name="Tindall B.J."/>
            <person name="Woyke T."/>
            <person name="Bristow J."/>
            <person name="Eisen J.A."/>
            <person name="Markowitz V."/>
            <person name="Hugenholtz P."/>
            <person name="Kyrpides N.C."/>
            <person name="Klenk H.P."/>
            <person name="Lapidus A."/>
        </authorList>
    </citation>
    <scope>NUCLEOTIDE SEQUENCE [LARGE SCALE GENOMIC DNA]</scope>
    <source>
        <strain evidence="2">DSM 17093 / CIP 108686 / LMG 22925 / RQ-24</strain>
    </source>
</reference>
<evidence type="ECO:0000313" key="1">
    <source>
        <dbReference type="EMBL" id="ADI14289.1"/>
    </source>
</evidence>
<dbReference type="STRING" id="649638.Trad_1164"/>
<dbReference type="Pfam" id="PF06999">
    <property type="entry name" value="Suc_Fer-like"/>
    <property type="match status" value="1"/>
</dbReference>
<dbReference type="CDD" id="cd03062">
    <property type="entry name" value="TRX_Fd_Sucrase"/>
    <property type="match status" value="1"/>
</dbReference>
<dbReference type="Proteomes" id="UP000000379">
    <property type="component" value="Chromosome"/>
</dbReference>
<dbReference type="HOGENOM" id="CLU_050357_0_0_0"/>
<gene>
    <name evidence="1" type="ordered locus">Trad_1164</name>
</gene>
<keyword evidence="2" id="KW-1185">Reference proteome</keyword>
<reference evidence="2" key="1">
    <citation type="submission" date="2010-05" db="EMBL/GenBank/DDBJ databases">
        <title>The complete genome of Truepera radiovictris DSM 17093.</title>
        <authorList>
            <consortium name="US DOE Joint Genome Institute (JGI-PGF)"/>
            <person name="Lucas S."/>
            <person name="Copeland A."/>
            <person name="Lapidus A."/>
            <person name="Glavina del Rio T."/>
            <person name="Dalin E."/>
            <person name="Tice H."/>
            <person name="Bruce D."/>
            <person name="Goodwin L."/>
            <person name="Pitluck S."/>
            <person name="Kyrpides N."/>
            <person name="Mavromatis K."/>
            <person name="Ovchinnikova G."/>
            <person name="Munk A.C."/>
            <person name="Detter J.C."/>
            <person name="Han C."/>
            <person name="Tapia R."/>
            <person name="Land M."/>
            <person name="Hauser L."/>
            <person name="Markowitz V."/>
            <person name="Cheng J.-F."/>
            <person name="Hugenholtz P."/>
            <person name="Woyke T."/>
            <person name="Wu D."/>
            <person name="Tindall B."/>
            <person name="Pomrenke H.G."/>
            <person name="Brambilla E."/>
            <person name="Klenk H.-P."/>
            <person name="Eisen J.A."/>
        </authorList>
    </citation>
    <scope>NUCLEOTIDE SEQUENCE [LARGE SCALE GENOMIC DNA]</scope>
    <source>
        <strain evidence="2">DSM 17093 / CIP 108686 / LMG 22925 / RQ-24</strain>
    </source>
</reference>
<proteinExistence type="predicted"/>
<dbReference type="PIRSF" id="PIRSF035042">
    <property type="entry name" value="UCP035042_thirdx"/>
    <property type="match status" value="1"/>
</dbReference>
<dbReference type="OrthoDB" id="3399139at2"/>
<dbReference type="KEGG" id="tra:Trad_1164"/>
<organism evidence="1 2">
    <name type="scientific">Truepera radiovictrix (strain DSM 17093 / CIP 108686 / LMG 22925 / RQ-24)</name>
    <dbReference type="NCBI Taxonomy" id="649638"/>
    <lineage>
        <taxon>Bacteria</taxon>
        <taxon>Thermotogati</taxon>
        <taxon>Deinococcota</taxon>
        <taxon>Deinococci</taxon>
        <taxon>Trueperales</taxon>
        <taxon>Trueperaceae</taxon>
        <taxon>Truepera</taxon>
    </lineage>
</organism>
<dbReference type="InterPro" id="IPR009737">
    <property type="entry name" value="Aim32/Apd1-like"/>
</dbReference>
<dbReference type="eggNOG" id="COG4759">
    <property type="taxonomic scope" value="Bacteria"/>
</dbReference>
<dbReference type="InterPro" id="IPR010350">
    <property type="entry name" value="Aim32/Apd1-like_bac"/>
</dbReference>
<name>D7CW26_TRURR</name>
<accession>D7CW26</accession>
<dbReference type="AlphaFoldDB" id="D7CW26"/>
<evidence type="ECO:0000313" key="2">
    <source>
        <dbReference type="Proteomes" id="UP000000379"/>
    </source>
</evidence>
<dbReference type="SUPFAM" id="SSF52833">
    <property type="entry name" value="Thioredoxin-like"/>
    <property type="match status" value="1"/>
</dbReference>
<protein>
    <submittedName>
        <fullName evidence="1">Sucraseferredoxin family protein</fullName>
    </submittedName>
</protein>